<feature type="region of interest" description="Disordered" evidence="1">
    <location>
        <begin position="83"/>
        <end position="191"/>
    </location>
</feature>
<sequence>MDDSPLIGKDILLTTITLSPNPTFEERIPSPPTEEGFLDLVDPSWIMRRIDGATFNLFQADWDSEEFQSRLLSDKDFQKLYLERNPSSNSSGNQTEKPASFPSTPETAAVAPPEPLVPLQPFNLTTRKRPLTSTPRNGSEHAALLEHALRLSSVPRKKPFKAPTVPHKRPQGAYHRTNMRPSQHQEGGTEK</sequence>
<evidence type="ECO:0000256" key="1">
    <source>
        <dbReference type="SAM" id="MobiDB-lite"/>
    </source>
</evidence>
<evidence type="ECO:0000313" key="2">
    <source>
        <dbReference type="EMBL" id="CAD7223668.1"/>
    </source>
</evidence>
<feature type="compositionally biased region" description="Polar residues" evidence="1">
    <location>
        <begin position="85"/>
        <end position="103"/>
    </location>
</feature>
<accession>A0A7R8ZLE5</accession>
<reference evidence="2" key="1">
    <citation type="submission" date="2020-11" db="EMBL/GenBank/DDBJ databases">
        <authorList>
            <person name="Tran Van P."/>
        </authorList>
    </citation>
    <scope>NUCLEOTIDE SEQUENCE</scope>
</reference>
<organism evidence="2">
    <name type="scientific">Cyprideis torosa</name>
    <dbReference type="NCBI Taxonomy" id="163714"/>
    <lineage>
        <taxon>Eukaryota</taxon>
        <taxon>Metazoa</taxon>
        <taxon>Ecdysozoa</taxon>
        <taxon>Arthropoda</taxon>
        <taxon>Crustacea</taxon>
        <taxon>Oligostraca</taxon>
        <taxon>Ostracoda</taxon>
        <taxon>Podocopa</taxon>
        <taxon>Podocopida</taxon>
        <taxon>Cytherocopina</taxon>
        <taxon>Cytheroidea</taxon>
        <taxon>Cytherideidae</taxon>
        <taxon>Cyprideis</taxon>
    </lineage>
</organism>
<protein>
    <submittedName>
        <fullName evidence="2">Uncharacterized protein</fullName>
    </submittedName>
</protein>
<dbReference type="AlphaFoldDB" id="A0A7R8ZLE5"/>
<feature type="compositionally biased region" description="Polar residues" evidence="1">
    <location>
        <begin position="179"/>
        <end position="191"/>
    </location>
</feature>
<gene>
    <name evidence="2" type="ORF">CTOB1V02_LOCUS1648</name>
</gene>
<name>A0A7R8ZLE5_9CRUS</name>
<proteinExistence type="predicted"/>
<dbReference type="EMBL" id="OB660236">
    <property type="protein sequence ID" value="CAD7223668.1"/>
    <property type="molecule type" value="Genomic_DNA"/>
</dbReference>
<feature type="compositionally biased region" description="Basic residues" evidence="1">
    <location>
        <begin position="155"/>
        <end position="170"/>
    </location>
</feature>